<evidence type="ECO:0000313" key="2">
    <source>
        <dbReference type="EMBL" id="KAK7504856.1"/>
    </source>
</evidence>
<reference evidence="2 3" key="1">
    <citation type="journal article" date="2023" name="Sci. Data">
        <title>Genome assembly of the Korean intertidal mud-creeper Batillaria attramentaria.</title>
        <authorList>
            <person name="Patra A.K."/>
            <person name="Ho P.T."/>
            <person name="Jun S."/>
            <person name="Lee S.J."/>
            <person name="Kim Y."/>
            <person name="Won Y.J."/>
        </authorList>
    </citation>
    <scope>NUCLEOTIDE SEQUENCE [LARGE SCALE GENOMIC DNA]</scope>
    <source>
        <strain evidence="2">Wonlab-2016</strain>
    </source>
</reference>
<comment type="caution">
    <text evidence="2">The sequence shown here is derived from an EMBL/GenBank/DDBJ whole genome shotgun (WGS) entry which is preliminary data.</text>
</comment>
<evidence type="ECO:0000313" key="3">
    <source>
        <dbReference type="Proteomes" id="UP001519460"/>
    </source>
</evidence>
<protein>
    <submittedName>
        <fullName evidence="2">Uncharacterized protein</fullName>
    </submittedName>
</protein>
<dbReference type="EMBL" id="JACVVK020000013">
    <property type="protein sequence ID" value="KAK7504856.1"/>
    <property type="molecule type" value="Genomic_DNA"/>
</dbReference>
<name>A0ABD0M0K6_9CAEN</name>
<dbReference type="AlphaFoldDB" id="A0ABD0M0K6"/>
<feature type="non-terminal residue" evidence="2">
    <location>
        <position position="51"/>
    </location>
</feature>
<accession>A0ABD0M0K6</accession>
<feature type="region of interest" description="Disordered" evidence="1">
    <location>
        <begin position="28"/>
        <end position="51"/>
    </location>
</feature>
<sequence>MPVIQAQVQNQQINNVLCTLGMRPSEGSLQTLSDSPAPDALTAAMGHFGSR</sequence>
<keyword evidence="3" id="KW-1185">Reference proteome</keyword>
<dbReference type="Proteomes" id="UP001519460">
    <property type="component" value="Unassembled WGS sequence"/>
</dbReference>
<gene>
    <name evidence="2" type="ORF">BaRGS_00003884</name>
</gene>
<evidence type="ECO:0000256" key="1">
    <source>
        <dbReference type="SAM" id="MobiDB-lite"/>
    </source>
</evidence>
<organism evidence="2 3">
    <name type="scientific">Batillaria attramentaria</name>
    <dbReference type="NCBI Taxonomy" id="370345"/>
    <lineage>
        <taxon>Eukaryota</taxon>
        <taxon>Metazoa</taxon>
        <taxon>Spiralia</taxon>
        <taxon>Lophotrochozoa</taxon>
        <taxon>Mollusca</taxon>
        <taxon>Gastropoda</taxon>
        <taxon>Caenogastropoda</taxon>
        <taxon>Sorbeoconcha</taxon>
        <taxon>Cerithioidea</taxon>
        <taxon>Batillariidae</taxon>
        <taxon>Batillaria</taxon>
    </lineage>
</organism>
<proteinExistence type="predicted"/>